<protein>
    <submittedName>
        <fullName evidence="1">SIMPL domain-containing protein</fullName>
    </submittedName>
</protein>
<name>A0A2P4NPN7_9EURY</name>
<dbReference type="AlphaFoldDB" id="A0A2P4NPN7"/>
<dbReference type="InterPro" id="IPR007497">
    <property type="entry name" value="SIMPL/DUF541"/>
</dbReference>
<accession>A0A2P4NPN7</accession>
<proteinExistence type="predicted"/>
<dbReference type="OrthoDB" id="382044at2157"/>
<evidence type="ECO:0000313" key="2">
    <source>
        <dbReference type="Proteomes" id="UP000053621"/>
    </source>
</evidence>
<keyword evidence="2" id="KW-1185">Reference proteome</keyword>
<dbReference type="Gene3D" id="3.30.110.170">
    <property type="entry name" value="Protein of unknown function (DUF541), domain 1"/>
    <property type="match status" value="1"/>
</dbReference>
<dbReference type="RefSeq" id="WP_058567051.1">
    <property type="nucleotide sequence ID" value="NZ_LOPW02000016.1"/>
</dbReference>
<organism evidence="1 2">
    <name type="scientific">Haloferax marisrubri</name>
    <dbReference type="NCBI Taxonomy" id="1544719"/>
    <lineage>
        <taxon>Archaea</taxon>
        <taxon>Methanobacteriati</taxon>
        <taxon>Methanobacteriota</taxon>
        <taxon>Stenosarchaea group</taxon>
        <taxon>Halobacteria</taxon>
        <taxon>Halobacteriales</taxon>
        <taxon>Haloferacaceae</taxon>
        <taxon>Haloferax</taxon>
    </lineage>
</organism>
<dbReference type="Gene3D" id="3.30.70.2970">
    <property type="entry name" value="Protein of unknown function (DUF541), domain 2"/>
    <property type="match status" value="1"/>
</dbReference>
<sequence>MTDGTITTSATGRVREEPDFAKVSVRIRGEGHTASGSRDAARDRSAAVIDALVTSGIDESSIQQVTVQVKENMDIFDESFDYEYEAAETFVVRCDLEMASDAIVAAIDAGASINYVEYGFPEETRERLKESALENAMEKTRRRAETIADAIGSKLGPVTTVTTEDVEETADGMQDIVDEAMGFDPSIKLNPGHIVVDAQVVVCYRLEQTATDHDN</sequence>
<dbReference type="EMBL" id="LOPW02000016">
    <property type="protein sequence ID" value="POG55094.1"/>
    <property type="molecule type" value="Genomic_DNA"/>
</dbReference>
<dbReference type="PANTHER" id="PTHR34387:SF2">
    <property type="entry name" value="SLR1258 PROTEIN"/>
    <property type="match status" value="1"/>
</dbReference>
<dbReference type="PANTHER" id="PTHR34387">
    <property type="entry name" value="SLR1258 PROTEIN"/>
    <property type="match status" value="1"/>
</dbReference>
<dbReference type="InterPro" id="IPR052022">
    <property type="entry name" value="26kDa_periplasmic_antigen"/>
</dbReference>
<comment type="caution">
    <text evidence="1">The sequence shown here is derived from an EMBL/GenBank/DDBJ whole genome shotgun (WGS) entry which is preliminary data.</text>
</comment>
<evidence type="ECO:0000313" key="1">
    <source>
        <dbReference type="EMBL" id="POG55094.1"/>
    </source>
</evidence>
<dbReference type="Pfam" id="PF04402">
    <property type="entry name" value="SIMPL"/>
    <property type="match status" value="1"/>
</dbReference>
<dbReference type="Proteomes" id="UP000053621">
    <property type="component" value="Unassembled WGS sequence"/>
</dbReference>
<dbReference type="GO" id="GO:0006974">
    <property type="term" value="P:DNA damage response"/>
    <property type="evidence" value="ECO:0007669"/>
    <property type="project" value="TreeGrafter"/>
</dbReference>
<gene>
    <name evidence="1" type="ORF">AUR65_011745</name>
</gene>
<reference evidence="1" key="1">
    <citation type="submission" date="2017-08" db="EMBL/GenBank/DDBJ databases">
        <title>Haloferax marisrubri sp. nov., isolated from the Discovery deep brine-seawater interface in the Red Sea.</title>
        <authorList>
            <person name="Zhang G."/>
            <person name="Stingl U."/>
        </authorList>
    </citation>
    <scope>NUCLEOTIDE SEQUENCE [LARGE SCALE GENOMIC DNA]</scope>
    <source>
        <strain evidence="1">SB3</strain>
    </source>
</reference>